<gene>
    <name evidence="2" type="ORF">GWC95_08750</name>
</gene>
<dbReference type="Proteomes" id="UP000753802">
    <property type="component" value="Unassembled WGS sequence"/>
</dbReference>
<keyword evidence="1" id="KW-0732">Signal</keyword>
<evidence type="ECO:0008006" key="4">
    <source>
        <dbReference type="Google" id="ProtNLM"/>
    </source>
</evidence>
<dbReference type="RefSeq" id="WP_161818325.1">
    <property type="nucleotide sequence ID" value="NZ_JAACJS010000012.1"/>
</dbReference>
<dbReference type="PROSITE" id="PS51257">
    <property type="entry name" value="PROKAR_LIPOPROTEIN"/>
    <property type="match status" value="1"/>
</dbReference>
<protein>
    <recommendedName>
        <fullName evidence="4">YD repeat-containing protein</fullName>
    </recommendedName>
</protein>
<evidence type="ECO:0000313" key="3">
    <source>
        <dbReference type="Proteomes" id="UP000753802"/>
    </source>
</evidence>
<accession>A0ABW9ZVH8</accession>
<organism evidence="2 3">
    <name type="scientific">Sediminibacterium roseum</name>
    <dbReference type="NCBI Taxonomy" id="1978412"/>
    <lineage>
        <taxon>Bacteria</taxon>
        <taxon>Pseudomonadati</taxon>
        <taxon>Bacteroidota</taxon>
        <taxon>Chitinophagia</taxon>
        <taxon>Chitinophagales</taxon>
        <taxon>Chitinophagaceae</taxon>
        <taxon>Sediminibacterium</taxon>
    </lineage>
</organism>
<evidence type="ECO:0000313" key="2">
    <source>
        <dbReference type="EMBL" id="NCI50008.1"/>
    </source>
</evidence>
<keyword evidence="3" id="KW-1185">Reference proteome</keyword>
<name>A0ABW9ZVH8_9BACT</name>
<evidence type="ECO:0000256" key="1">
    <source>
        <dbReference type="SAM" id="SignalP"/>
    </source>
</evidence>
<sequence>MKTRPLMIFTVSLLAILVTACSKSPVIKPAPVPVPVINALAKVEYSGGDYDSLYYNSDLQVIKIVVHTNAVMPFDQVYTIEYDANKKVTRVVDNTGERYDYIYVNGVLGGVTHYIGNDKFDFKLYDYTNGKLTHVEEYYRPSFNTPGYEMTAEIDFEYFPDGNLKKQTMYGFTQQNRTKYKLFSTTYSDYDRKPNPTAFLDRFTYYAQLDIQKNNPGKMVGRDEMNGTDNNFEYAYTYNDFLNPLTRKTTASGGSVTTAKLYYY</sequence>
<feature type="signal peptide" evidence="1">
    <location>
        <begin position="1"/>
        <end position="20"/>
    </location>
</feature>
<dbReference type="EMBL" id="JAACJS010000012">
    <property type="protein sequence ID" value="NCI50008.1"/>
    <property type="molecule type" value="Genomic_DNA"/>
</dbReference>
<proteinExistence type="predicted"/>
<comment type="caution">
    <text evidence="2">The sequence shown here is derived from an EMBL/GenBank/DDBJ whole genome shotgun (WGS) entry which is preliminary data.</text>
</comment>
<feature type="chain" id="PRO_5045617580" description="YD repeat-containing protein" evidence="1">
    <location>
        <begin position="21"/>
        <end position="264"/>
    </location>
</feature>
<reference evidence="2 3" key="1">
    <citation type="submission" date="2020-01" db="EMBL/GenBank/DDBJ databases">
        <title>Genome analysis.</title>
        <authorList>
            <person name="Wu S."/>
            <person name="Wang G."/>
        </authorList>
    </citation>
    <scope>NUCLEOTIDE SEQUENCE [LARGE SCALE GENOMIC DNA]</scope>
    <source>
        <strain evidence="2 3">SYL130</strain>
    </source>
</reference>